<sequence>MATGGFASPSPAAEDDVDSLSCALCLEIFTSPKILPCAHTYCEKCLGHLVESTQRDTFPCPSCREVIKVPHAGVSAFKANFYIKAEDLDKARKGLFCKVHPGRELELYCSRCHLCICFECKYDDHETHTTESLPRAKAQLSKDKVRLNDAVLSTKNTVNKVIEDRKALKKKKTVIERYIHTRHNALVETASIIRDKELASLTTVTDGMDTRMASKLWSAQGGLTQLLKMQQQLEDSQNSSSAKDVVKLTRMMRDGPGSEAAVKNLTAQPFSAISRPVLCYRQSAKEIVQSIQDYMGHAIQADMDPVEPEVEVKEHIHRDDLFDSEVVSLCPKDSNSVFICYEASGIYFEQFKEEGRMEFIERPFTGRIDFKLYNAASGHFFCEEPRERYLISYVKSSKLIHLKDYLKGSIKVKRINIIREEPLKTEVKTEFTIHCGKHRACDIDDKEEFVAVVEEALPPDTQRKVLLFQRPNPSPVDAYSTQEISTRHASTPTRTRTPTLTHTTLAHSVPVPAELWFQPTDVCFYKLGGQEVLLVSDAARDAIHVLHVQEGKLRFLRYLAPGCPLLLQPSALNVDSKGRLWVACRGGSILVCTPLE</sequence>
<feature type="compositionally biased region" description="Low complexity" evidence="5">
    <location>
        <begin position="487"/>
        <end position="497"/>
    </location>
</feature>
<evidence type="ECO:0000256" key="3">
    <source>
        <dbReference type="ARBA" id="ARBA00022833"/>
    </source>
</evidence>
<reference evidence="8 9" key="1">
    <citation type="submission" date="2024-02" db="EMBL/GenBank/DDBJ databases">
        <title>Chromosome-scale genome assembly of the rough periwinkle Littorina saxatilis.</title>
        <authorList>
            <person name="De Jode A."/>
            <person name="Faria R."/>
            <person name="Formenti G."/>
            <person name="Sims Y."/>
            <person name="Smith T.P."/>
            <person name="Tracey A."/>
            <person name="Wood J.M.D."/>
            <person name="Zagrodzka Z.B."/>
            <person name="Johannesson K."/>
            <person name="Butlin R.K."/>
            <person name="Leder E.H."/>
        </authorList>
    </citation>
    <scope>NUCLEOTIDE SEQUENCE [LARGE SCALE GENOMIC DNA]</scope>
    <source>
        <strain evidence="8">Snail1</strain>
        <tissue evidence="8">Muscle</tissue>
    </source>
</reference>
<evidence type="ECO:0000256" key="2">
    <source>
        <dbReference type="ARBA" id="ARBA00022771"/>
    </source>
</evidence>
<evidence type="ECO:0000313" key="8">
    <source>
        <dbReference type="EMBL" id="KAK7093735.1"/>
    </source>
</evidence>
<dbReference type="Proteomes" id="UP001374579">
    <property type="component" value="Unassembled WGS sequence"/>
</dbReference>
<dbReference type="PANTHER" id="PTHR25462:SF296">
    <property type="entry name" value="MEIOTIC P26, ISOFORM F"/>
    <property type="match status" value="1"/>
</dbReference>
<evidence type="ECO:0000313" key="9">
    <source>
        <dbReference type="Proteomes" id="UP001374579"/>
    </source>
</evidence>
<dbReference type="Gene3D" id="3.30.40.10">
    <property type="entry name" value="Zinc/RING finger domain, C3HC4 (zinc finger)"/>
    <property type="match status" value="1"/>
</dbReference>
<dbReference type="SUPFAM" id="SSF57845">
    <property type="entry name" value="B-box zinc-binding domain"/>
    <property type="match status" value="1"/>
</dbReference>
<proteinExistence type="predicted"/>
<keyword evidence="2 4" id="KW-0863">Zinc-finger</keyword>
<keyword evidence="3" id="KW-0862">Zinc</keyword>
<dbReference type="GO" id="GO:0008270">
    <property type="term" value="F:zinc ion binding"/>
    <property type="evidence" value="ECO:0007669"/>
    <property type="project" value="UniProtKB-KW"/>
</dbReference>
<accession>A0AAN9AUU4</accession>
<dbReference type="Pfam" id="PF13445">
    <property type="entry name" value="zf-RING_UBOX"/>
    <property type="match status" value="1"/>
</dbReference>
<name>A0AAN9AUU4_9CAEN</name>
<keyword evidence="9" id="KW-1185">Reference proteome</keyword>
<evidence type="ECO:0000256" key="5">
    <source>
        <dbReference type="SAM" id="MobiDB-lite"/>
    </source>
</evidence>
<dbReference type="EMBL" id="JBAMIC010000019">
    <property type="protein sequence ID" value="KAK7093735.1"/>
    <property type="molecule type" value="Genomic_DNA"/>
</dbReference>
<evidence type="ECO:0000259" key="6">
    <source>
        <dbReference type="PROSITE" id="PS50089"/>
    </source>
</evidence>
<dbReference type="AlphaFoldDB" id="A0AAN9AUU4"/>
<dbReference type="SUPFAM" id="SSF57850">
    <property type="entry name" value="RING/U-box"/>
    <property type="match status" value="1"/>
</dbReference>
<dbReference type="PROSITE" id="PS50119">
    <property type="entry name" value="ZF_BBOX"/>
    <property type="match status" value="1"/>
</dbReference>
<dbReference type="PROSITE" id="PS50089">
    <property type="entry name" value="ZF_RING_2"/>
    <property type="match status" value="1"/>
</dbReference>
<dbReference type="SMART" id="SM00184">
    <property type="entry name" value="RING"/>
    <property type="match status" value="1"/>
</dbReference>
<dbReference type="InterPro" id="IPR017907">
    <property type="entry name" value="Znf_RING_CS"/>
</dbReference>
<dbReference type="InterPro" id="IPR013083">
    <property type="entry name" value="Znf_RING/FYVE/PHD"/>
</dbReference>
<dbReference type="GO" id="GO:0061630">
    <property type="term" value="F:ubiquitin protein ligase activity"/>
    <property type="evidence" value="ECO:0007669"/>
    <property type="project" value="TreeGrafter"/>
</dbReference>
<dbReference type="InterPro" id="IPR027370">
    <property type="entry name" value="Znf-RING_euk"/>
</dbReference>
<dbReference type="InterPro" id="IPR047153">
    <property type="entry name" value="TRIM45/56/19-like"/>
</dbReference>
<evidence type="ECO:0000256" key="1">
    <source>
        <dbReference type="ARBA" id="ARBA00022723"/>
    </source>
</evidence>
<dbReference type="SUPFAM" id="SSF63829">
    <property type="entry name" value="Calcium-dependent phosphotriesterase"/>
    <property type="match status" value="1"/>
</dbReference>
<evidence type="ECO:0000256" key="4">
    <source>
        <dbReference type="PROSITE-ProRule" id="PRU00024"/>
    </source>
</evidence>
<dbReference type="PANTHER" id="PTHR25462">
    <property type="entry name" value="BONUS, ISOFORM C-RELATED"/>
    <property type="match status" value="1"/>
</dbReference>
<comment type="caution">
    <text evidence="8">The sequence shown here is derived from an EMBL/GenBank/DDBJ whole genome shotgun (WGS) entry which is preliminary data.</text>
</comment>
<dbReference type="PROSITE" id="PS00518">
    <property type="entry name" value="ZF_RING_1"/>
    <property type="match status" value="1"/>
</dbReference>
<dbReference type="InterPro" id="IPR000315">
    <property type="entry name" value="Znf_B-box"/>
</dbReference>
<protein>
    <submittedName>
        <fullName evidence="8">Uncharacterized protein</fullName>
    </submittedName>
</protein>
<dbReference type="Gene3D" id="3.30.160.60">
    <property type="entry name" value="Classic Zinc Finger"/>
    <property type="match status" value="1"/>
</dbReference>
<feature type="domain" description="RING-type" evidence="6">
    <location>
        <begin position="22"/>
        <end position="64"/>
    </location>
</feature>
<gene>
    <name evidence="8" type="ORF">V1264_007430</name>
</gene>
<feature type="domain" description="B box-type" evidence="7">
    <location>
        <begin position="92"/>
        <end position="133"/>
    </location>
</feature>
<evidence type="ECO:0000259" key="7">
    <source>
        <dbReference type="PROSITE" id="PS50119"/>
    </source>
</evidence>
<feature type="region of interest" description="Disordered" evidence="5">
    <location>
        <begin position="474"/>
        <end position="497"/>
    </location>
</feature>
<dbReference type="InterPro" id="IPR001841">
    <property type="entry name" value="Znf_RING"/>
</dbReference>
<organism evidence="8 9">
    <name type="scientific">Littorina saxatilis</name>
    <dbReference type="NCBI Taxonomy" id="31220"/>
    <lineage>
        <taxon>Eukaryota</taxon>
        <taxon>Metazoa</taxon>
        <taxon>Spiralia</taxon>
        <taxon>Lophotrochozoa</taxon>
        <taxon>Mollusca</taxon>
        <taxon>Gastropoda</taxon>
        <taxon>Caenogastropoda</taxon>
        <taxon>Littorinimorpha</taxon>
        <taxon>Littorinoidea</taxon>
        <taxon>Littorinidae</taxon>
        <taxon>Littorina</taxon>
    </lineage>
</organism>
<dbReference type="Pfam" id="PF00643">
    <property type="entry name" value="zf-B_box"/>
    <property type="match status" value="1"/>
</dbReference>
<keyword evidence="1" id="KW-0479">Metal-binding</keyword>